<organism evidence="7 8">
    <name type="scientific">Zasmidium cellare ATCC 36951</name>
    <dbReference type="NCBI Taxonomy" id="1080233"/>
    <lineage>
        <taxon>Eukaryota</taxon>
        <taxon>Fungi</taxon>
        <taxon>Dikarya</taxon>
        <taxon>Ascomycota</taxon>
        <taxon>Pezizomycotina</taxon>
        <taxon>Dothideomycetes</taxon>
        <taxon>Dothideomycetidae</taxon>
        <taxon>Mycosphaerellales</taxon>
        <taxon>Mycosphaerellaceae</taxon>
        <taxon>Zasmidium</taxon>
    </lineage>
</organism>
<protein>
    <recommendedName>
        <fullName evidence="9">DUF1772 domain-containing protein</fullName>
    </recommendedName>
</protein>
<dbReference type="RefSeq" id="XP_033675075.1">
    <property type="nucleotide sequence ID" value="XM_033803629.1"/>
</dbReference>
<evidence type="ECO:0000313" key="7">
    <source>
        <dbReference type="EMBL" id="KAF2174186.1"/>
    </source>
</evidence>
<comment type="subcellular location">
    <subcellularLocation>
        <location evidence="1">Membrane</location>
        <topology evidence="1">Multi-pass membrane protein</topology>
    </subcellularLocation>
</comment>
<name>A0A6A6D959_ZASCE</name>
<evidence type="ECO:0008006" key="9">
    <source>
        <dbReference type="Google" id="ProtNLM"/>
    </source>
</evidence>
<keyword evidence="8" id="KW-1185">Reference proteome</keyword>
<feature type="transmembrane region" description="Helical" evidence="6">
    <location>
        <begin position="60"/>
        <end position="79"/>
    </location>
</feature>
<dbReference type="Proteomes" id="UP000799537">
    <property type="component" value="Unassembled WGS sequence"/>
</dbReference>
<evidence type="ECO:0000256" key="3">
    <source>
        <dbReference type="ARBA" id="ARBA00022989"/>
    </source>
</evidence>
<dbReference type="PANTHER" id="PTHR35042:SF1">
    <property type="entry name" value="DUF1772-DOMAIN-CONTAINING PROTEIN"/>
    <property type="match status" value="1"/>
</dbReference>
<sequence>MSERTQQLVSVAQLLGLSGASALSAYIASFSLIGIPACQMAPIDLQAKQWSRIYHIGKDSVPPFAIALSGSFAFLAYHFRHAQGRFPIPPVVLYSLAAVLPPSVVGFTFTVMWNGVQALEAKAAGNADAPSEAETKSLVAKWKVQNYVRSAIVGSAAVLGAVALLS</sequence>
<reference evidence="7" key="1">
    <citation type="journal article" date="2020" name="Stud. Mycol.">
        <title>101 Dothideomycetes genomes: a test case for predicting lifestyles and emergence of pathogens.</title>
        <authorList>
            <person name="Haridas S."/>
            <person name="Albert R."/>
            <person name="Binder M."/>
            <person name="Bloem J."/>
            <person name="Labutti K."/>
            <person name="Salamov A."/>
            <person name="Andreopoulos B."/>
            <person name="Baker S."/>
            <person name="Barry K."/>
            <person name="Bills G."/>
            <person name="Bluhm B."/>
            <person name="Cannon C."/>
            <person name="Castanera R."/>
            <person name="Culley D."/>
            <person name="Daum C."/>
            <person name="Ezra D."/>
            <person name="Gonzalez J."/>
            <person name="Henrissat B."/>
            <person name="Kuo A."/>
            <person name="Liang C."/>
            <person name="Lipzen A."/>
            <person name="Lutzoni F."/>
            <person name="Magnuson J."/>
            <person name="Mondo S."/>
            <person name="Nolan M."/>
            <person name="Ohm R."/>
            <person name="Pangilinan J."/>
            <person name="Park H.-J."/>
            <person name="Ramirez L."/>
            <person name="Alfaro M."/>
            <person name="Sun H."/>
            <person name="Tritt A."/>
            <person name="Yoshinaga Y."/>
            <person name="Zwiers L.-H."/>
            <person name="Turgeon B."/>
            <person name="Goodwin S."/>
            <person name="Spatafora J."/>
            <person name="Crous P."/>
            <person name="Grigoriev I."/>
        </authorList>
    </citation>
    <scope>NUCLEOTIDE SEQUENCE</scope>
    <source>
        <strain evidence="7">ATCC 36951</strain>
    </source>
</reference>
<dbReference type="EMBL" id="ML993579">
    <property type="protein sequence ID" value="KAF2174186.1"/>
    <property type="molecule type" value="Genomic_DNA"/>
</dbReference>
<dbReference type="PANTHER" id="PTHR35042">
    <property type="entry name" value="ANTHRONE OXYGENASE ENCC"/>
    <property type="match status" value="1"/>
</dbReference>
<evidence type="ECO:0000256" key="2">
    <source>
        <dbReference type="ARBA" id="ARBA00022692"/>
    </source>
</evidence>
<evidence type="ECO:0000313" key="8">
    <source>
        <dbReference type="Proteomes" id="UP000799537"/>
    </source>
</evidence>
<accession>A0A6A6D959</accession>
<evidence type="ECO:0000256" key="4">
    <source>
        <dbReference type="ARBA" id="ARBA00023136"/>
    </source>
</evidence>
<dbReference type="Pfam" id="PF08592">
    <property type="entry name" value="Anthrone_oxy"/>
    <property type="match status" value="1"/>
</dbReference>
<dbReference type="AlphaFoldDB" id="A0A6A6D959"/>
<comment type="similarity">
    <text evidence="5">Belongs to the anthrone oxygenase family.</text>
</comment>
<evidence type="ECO:0000256" key="1">
    <source>
        <dbReference type="ARBA" id="ARBA00004141"/>
    </source>
</evidence>
<dbReference type="OrthoDB" id="5954308at2759"/>
<proteinExistence type="inferred from homology"/>
<feature type="transmembrane region" description="Helical" evidence="6">
    <location>
        <begin position="91"/>
        <end position="113"/>
    </location>
</feature>
<evidence type="ECO:0000256" key="5">
    <source>
        <dbReference type="ARBA" id="ARBA00034313"/>
    </source>
</evidence>
<dbReference type="InterPro" id="IPR013901">
    <property type="entry name" value="Anthrone_oxy"/>
</dbReference>
<dbReference type="GO" id="GO:0016020">
    <property type="term" value="C:membrane"/>
    <property type="evidence" value="ECO:0007669"/>
    <property type="project" value="UniProtKB-SubCell"/>
</dbReference>
<keyword evidence="4 6" id="KW-0472">Membrane</keyword>
<dbReference type="GeneID" id="54556901"/>
<keyword evidence="3 6" id="KW-1133">Transmembrane helix</keyword>
<evidence type="ECO:0000256" key="6">
    <source>
        <dbReference type="SAM" id="Phobius"/>
    </source>
</evidence>
<gene>
    <name evidence="7" type="ORF">M409DRAFT_16457</name>
</gene>
<keyword evidence="2 6" id="KW-0812">Transmembrane</keyword>
<feature type="transmembrane region" description="Helical" evidence="6">
    <location>
        <begin position="147"/>
        <end position="165"/>
    </location>
</feature>